<dbReference type="Proteomes" id="UP001301728">
    <property type="component" value="Unassembled WGS sequence"/>
</dbReference>
<reference evidence="1 2" key="1">
    <citation type="submission" date="2023-12" db="EMBL/GenBank/DDBJ databases">
        <title>Baltic Sea Cyanobacteria.</title>
        <authorList>
            <person name="Delbaje E."/>
            <person name="Fewer D.P."/>
            <person name="Shishido T.K."/>
        </authorList>
    </citation>
    <scope>NUCLEOTIDE SEQUENCE [LARGE SCALE GENOMIC DNA]</scope>
    <source>
        <strain evidence="1 2">CCNP 1315</strain>
    </source>
</reference>
<accession>A0ABU5TZM6</accession>
<dbReference type="RefSeq" id="WP_160315416.1">
    <property type="nucleotide sequence ID" value="NZ_JAYGHT010000078.1"/>
</dbReference>
<gene>
    <name evidence="1" type="ORF">VB854_15475</name>
</gene>
<evidence type="ECO:0000313" key="1">
    <source>
        <dbReference type="EMBL" id="MEA5520349.1"/>
    </source>
</evidence>
<sequence length="56" mass="6670">MINSQSNGELAEQWNDLMLISPRSSQRPTTIDRVIFFYGERVFERVLRTVKRQQNL</sequence>
<comment type="caution">
    <text evidence="1">The sequence shown here is derived from an EMBL/GenBank/DDBJ whole genome shotgun (WGS) entry which is preliminary data.</text>
</comment>
<evidence type="ECO:0000313" key="2">
    <source>
        <dbReference type="Proteomes" id="UP001301728"/>
    </source>
</evidence>
<dbReference type="EMBL" id="JAYGHT010000078">
    <property type="protein sequence ID" value="MEA5520349.1"/>
    <property type="molecule type" value="Genomic_DNA"/>
</dbReference>
<organism evidence="1 2">
    <name type="scientific">Limnoraphis robusta CCNP1315</name>
    <dbReference type="NCBI Taxonomy" id="3110306"/>
    <lineage>
        <taxon>Bacteria</taxon>
        <taxon>Bacillati</taxon>
        <taxon>Cyanobacteriota</taxon>
        <taxon>Cyanophyceae</taxon>
        <taxon>Oscillatoriophycideae</taxon>
        <taxon>Oscillatoriales</taxon>
        <taxon>Sirenicapillariaceae</taxon>
        <taxon>Limnoraphis</taxon>
    </lineage>
</organism>
<proteinExistence type="predicted"/>
<keyword evidence="2" id="KW-1185">Reference proteome</keyword>
<protein>
    <submittedName>
        <fullName evidence="1">Uncharacterized protein</fullName>
    </submittedName>
</protein>
<name>A0ABU5TZM6_9CYAN</name>